<dbReference type="EMBL" id="SLXJ01000003">
    <property type="protein sequence ID" value="TCP18186.1"/>
    <property type="molecule type" value="Genomic_DNA"/>
</dbReference>
<dbReference type="OrthoDB" id="9785015at2"/>
<dbReference type="GO" id="GO:0015689">
    <property type="term" value="P:molybdate ion transport"/>
    <property type="evidence" value="ECO:0007669"/>
    <property type="project" value="InterPro"/>
</dbReference>
<evidence type="ECO:0000256" key="7">
    <source>
        <dbReference type="SAM" id="SignalP"/>
    </source>
</evidence>
<dbReference type="SUPFAM" id="SSF53850">
    <property type="entry name" value="Periplasmic binding protein-like II"/>
    <property type="match status" value="1"/>
</dbReference>
<feature type="chain" id="PRO_5020475831" evidence="7">
    <location>
        <begin position="18"/>
        <end position="247"/>
    </location>
</feature>
<gene>
    <name evidence="8" type="ORF">EV693_103153</name>
</gene>
<evidence type="ECO:0000256" key="5">
    <source>
        <dbReference type="ARBA" id="ARBA00062515"/>
    </source>
</evidence>
<dbReference type="GO" id="GO:0046872">
    <property type="term" value="F:metal ion binding"/>
    <property type="evidence" value="ECO:0007669"/>
    <property type="project" value="UniProtKB-KW"/>
</dbReference>
<evidence type="ECO:0000256" key="3">
    <source>
        <dbReference type="ARBA" id="ARBA00022723"/>
    </source>
</evidence>
<proteinExistence type="inferred from homology"/>
<feature type="signal peptide" evidence="7">
    <location>
        <begin position="1"/>
        <end position="17"/>
    </location>
</feature>
<protein>
    <submittedName>
        <fullName evidence="8">Molybdate transport system substrate-binding protein</fullName>
    </submittedName>
</protein>
<keyword evidence="9" id="KW-1185">Reference proteome</keyword>
<dbReference type="FunFam" id="3.40.190.10:FF:000035">
    <property type="entry name" value="Molybdate ABC transporter substrate-binding protein"/>
    <property type="match status" value="1"/>
</dbReference>
<keyword evidence="2 6" id="KW-0500">Molybdenum</keyword>
<feature type="binding site" evidence="6">
    <location>
        <position position="55"/>
    </location>
    <ligand>
        <name>molybdate</name>
        <dbReference type="ChEBI" id="CHEBI:36264"/>
    </ligand>
</feature>
<organism evidence="8 9">
    <name type="scientific">Nicoletella semolina</name>
    <dbReference type="NCBI Taxonomy" id="271160"/>
    <lineage>
        <taxon>Bacteria</taxon>
        <taxon>Pseudomonadati</taxon>
        <taxon>Pseudomonadota</taxon>
        <taxon>Gammaproteobacteria</taxon>
        <taxon>Pasteurellales</taxon>
        <taxon>Pasteurellaceae</taxon>
        <taxon>Nicoletella</taxon>
    </lineage>
</organism>
<sequence>MKKIIALLLLIGTHLNAKSLTIFSASSMNNVLQEIGKSYEQAYPEDRLTFSFAASSTLAKQIERDAPADIFISADQKWLNYLQIKQPEKIQQVKFIAKNALVLIAPKEAPLQAQAIQAVNFKKILANHYLAVGDPAHVPVGKYAQMALTYYQRWEMVEPRLARAKNVRDALSFVERREAPLGIVYATDAKISNKVKVIATFPLESHSDIIYPAVILSDKPEAVRFLNFLQSKQAKAIFEQAGFLPVE</sequence>
<comment type="subunit">
    <text evidence="5">The complex is composed of two ATP-binding proteins (ModC), two transmembrane proteins (ModB) and a solute-binding protein (ModA).</text>
</comment>
<dbReference type="PIRSF" id="PIRSF004846">
    <property type="entry name" value="ModA"/>
    <property type="match status" value="1"/>
</dbReference>
<dbReference type="Gene3D" id="3.40.190.10">
    <property type="entry name" value="Periplasmic binding protein-like II"/>
    <property type="match status" value="2"/>
</dbReference>
<evidence type="ECO:0000313" key="9">
    <source>
        <dbReference type="Proteomes" id="UP000295537"/>
    </source>
</evidence>
<keyword evidence="4 7" id="KW-0732">Signal</keyword>
<reference evidence="8 9" key="1">
    <citation type="submission" date="2019-03" db="EMBL/GenBank/DDBJ databases">
        <title>Genomic Encyclopedia of Type Strains, Phase IV (KMG-IV): sequencing the most valuable type-strain genomes for metagenomic binning, comparative biology and taxonomic classification.</title>
        <authorList>
            <person name="Goeker M."/>
        </authorList>
    </citation>
    <scope>NUCLEOTIDE SEQUENCE [LARGE SCALE GENOMIC DNA]</scope>
    <source>
        <strain evidence="8 9">DSM 16380</strain>
    </source>
</reference>
<feature type="binding site" evidence="6">
    <location>
        <position position="167"/>
    </location>
    <ligand>
        <name>molybdate</name>
        <dbReference type="ChEBI" id="CHEBI:36264"/>
    </ligand>
</feature>
<feature type="binding site" evidence="6">
    <location>
        <position position="185"/>
    </location>
    <ligand>
        <name>molybdate</name>
        <dbReference type="ChEBI" id="CHEBI:36264"/>
    </ligand>
</feature>
<evidence type="ECO:0000256" key="6">
    <source>
        <dbReference type="PIRSR" id="PIRSR004846-1"/>
    </source>
</evidence>
<dbReference type="NCBIfam" id="TIGR01256">
    <property type="entry name" value="modA"/>
    <property type="match status" value="1"/>
</dbReference>
<dbReference type="PANTHER" id="PTHR30632:SF17">
    <property type="entry name" value="MOLYBDATE-BINDING PROTEIN MODA"/>
    <property type="match status" value="1"/>
</dbReference>
<evidence type="ECO:0000313" key="8">
    <source>
        <dbReference type="EMBL" id="TCP18186.1"/>
    </source>
</evidence>
<evidence type="ECO:0000256" key="2">
    <source>
        <dbReference type="ARBA" id="ARBA00022505"/>
    </source>
</evidence>
<dbReference type="GO" id="GO:1901359">
    <property type="term" value="F:tungstate binding"/>
    <property type="evidence" value="ECO:0007669"/>
    <property type="project" value="UniProtKB-ARBA"/>
</dbReference>
<dbReference type="Proteomes" id="UP000295537">
    <property type="component" value="Unassembled WGS sequence"/>
</dbReference>
<accession>A0A4V2SK53</accession>
<keyword evidence="3 6" id="KW-0479">Metal-binding</keyword>
<evidence type="ECO:0000256" key="4">
    <source>
        <dbReference type="ARBA" id="ARBA00022729"/>
    </source>
</evidence>
<dbReference type="RefSeq" id="WP_132500994.1">
    <property type="nucleotide sequence ID" value="NZ_LVXA01000001.1"/>
</dbReference>
<dbReference type="GO" id="GO:0030973">
    <property type="term" value="F:molybdate ion binding"/>
    <property type="evidence" value="ECO:0007669"/>
    <property type="project" value="TreeGrafter"/>
</dbReference>
<dbReference type="PANTHER" id="PTHR30632">
    <property type="entry name" value="MOLYBDATE-BINDING PERIPLASMIC PROTEIN"/>
    <property type="match status" value="1"/>
</dbReference>
<feature type="binding site" evidence="6">
    <location>
        <position position="27"/>
    </location>
    <ligand>
        <name>molybdate</name>
        <dbReference type="ChEBI" id="CHEBI:36264"/>
    </ligand>
</feature>
<dbReference type="InterPro" id="IPR050682">
    <property type="entry name" value="ModA/WtpA"/>
</dbReference>
<evidence type="ECO:0000256" key="1">
    <source>
        <dbReference type="ARBA" id="ARBA00009175"/>
    </source>
</evidence>
<dbReference type="AlphaFoldDB" id="A0A4V2SK53"/>
<name>A0A4V2SK53_9PAST</name>
<comment type="similarity">
    <text evidence="1">Belongs to the bacterial solute-binding protein ModA family.</text>
</comment>
<dbReference type="Pfam" id="PF13531">
    <property type="entry name" value="SBP_bac_11"/>
    <property type="match status" value="1"/>
</dbReference>
<comment type="caution">
    <text evidence="8">The sequence shown here is derived from an EMBL/GenBank/DDBJ whole genome shotgun (WGS) entry which is preliminary data.</text>
</comment>
<dbReference type="InterPro" id="IPR005950">
    <property type="entry name" value="ModA"/>
</dbReference>
<dbReference type="GO" id="GO:0030288">
    <property type="term" value="C:outer membrane-bounded periplasmic space"/>
    <property type="evidence" value="ECO:0007669"/>
    <property type="project" value="TreeGrafter"/>
</dbReference>